<keyword evidence="1" id="KW-1133">Transmembrane helix</keyword>
<reference evidence="2" key="1">
    <citation type="submission" date="2020-07" db="EMBL/GenBank/DDBJ databases">
        <title>Huge and variable diversity of episymbiotic CPR bacteria and DPANN archaea in groundwater ecosystems.</title>
        <authorList>
            <person name="He C.Y."/>
            <person name="Keren R."/>
            <person name="Whittaker M."/>
            <person name="Farag I.F."/>
            <person name="Doudna J."/>
            <person name="Cate J.H.D."/>
            <person name="Banfield J.F."/>
        </authorList>
    </citation>
    <scope>NUCLEOTIDE SEQUENCE</scope>
    <source>
        <strain evidence="2">NC_groundwater_1664_Pr3_B-0.1um_52_9</strain>
    </source>
</reference>
<evidence type="ECO:0000256" key="1">
    <source>
        <dbReference type="SAM" id="Phobius"/>
    </source>
</evidence>
<dbReference type="Proteomes" id="UP000807825">
    <property type="component" value="Unassembled WGS sequence"/>
</dbReference>
<comment type="caution">
    <text evidence="2">The sequence shown here is derived from an EMBL/GenBank/DDBJ whole genome shotgun (WGS) entry which is preliminary data.</text>
</comment>
<proteinExistence type="predicted"/>
<name>A0A9D6V3A9_9BACT</name>
<dbReference type="AlphaFoldDB" id="A0A9D6V3A9"/>
<dbReference type="EMBL" id="JACRDE010000462">
    <property type="protein sequence ID" value="MBI5251315.1"/>
    <property type="molecule type" value="Genomic_DNA"/>
</dbReference>
<evidence type="ECO:0000313" key="2">
    <source>
        <dbReference type="EMBL" id="MBI5251315.1"/>
    </source>
</evidence>
<evidence type="ECO:0000313" key="3">
    <source>
        <dbReference type="Proteomes" id="UP000807825"/>
    </source>
</evidence>
<organism evidence="2 3">
    <name type="scientific">Desulfomonile tiedjei</name>
    <dbReference type="NCBI Taxonomy" id="2358"/>
    <lineage>
        <taxon>Bacteria</taxon>
        <taxon>Pseudomonadati</taxon>
        <taxon>Thermodesulfobacteriota</taxon>
        <taxon>Desulfomonilia</taxon>
        <taxon>Desulfomonilales</taxon>
        <taxon>Desulfomonilaceae</taxon>
        <taxon>Desulfomonile</taxon>
    </lineage>
</organism>
<accession>A0A9D6V3A9</accession>
<feature type="transmembrane region" description="Helical" evidence="1">
    <location>
        <begin position="6"/>
        <end position="25"/>
    </location>
</feature>
<protein>
    <submittedName>
        <fullName evidence="2">Uncharacterized protein</fullName>
    </submittedName>
</protein>
<keyword evidence="1" id="KW-0472">Membrane</keyword>
<gene>
    <name evidence="2" type="ORF">HY912_17640</name>
</gene>
<sequence length="79" mass="8644">MSAAQLIIRATGLGIFAAATGYLLLRKYGPQPSDFAAAAIHFRNGVHELQKGVGLMIFGSEPTEEQTRKERESNRIIID</sequence>
<keyword evidence="1" id="KW-0812">Transmembrane</keyword>